<evidence type="ECO:0000313" key="2">
    <source>
        <dbReference type="Proteomes" id="UP000183316"/>
    </source>
</evidence>
<protein>
    <submittedName>
        <fullName evidence="1">Uncharacterized protein</fullName>
    </submittedName>
</protein>
<proteinExistence type="predicted"/>
<accession>A0A192CJ85</accession>
<reference evidence="1 2" key="1">
    <citation type="submission" date="2016-03" db="EMBL/GenBank/DDBJ databases">
        <title>Genome Sequence and Comparative Pathogenic Determinants of Uropathogenic Escherichia coli O25b:H4, a Clinical Isolate from Saudi Arabia.</title>
        <authorList>
            <person name="Alyamani E.A.J."/>
            <person name="Khiyami M.A."/>
            <person name="Booq R.Y."/>
            <person name="Bahwerth F.S."/>
            <person name="Vaisvil B."/>
            <person name="Schmitt D.P."/>
            <person name="Kapatral V."/>
        </authorList>
    </citation>
    <scope>NUCLEOTIDE SEQUENCE [LARGE SCALE GENOMIC DNA]</scope>
    <source>
        <strain evidence="1 2">O25b:H4</strain>
    </source>
</reference>
<dbReference type="AlphaFoldDB" id="A0A192CJ85"/>
<evidence type="ECO:0000313" key="1">
    <source>
        <dbReference type="EMBL" id="ANK05766.1"/>
    </source>
</evidence>
<organism evidence="1 2">
    <name type="scientific">Escherichia coli O25b:H4</name>
    <dbReference type="NCBI Taxonomy" id="941280"/>
    <lineage>
        <taxon>Bacteria</taxon>
        <taxon>Pseudomonadati</taxon>
        <taxon>Pseudomonadota</taxon>
        <taxon>Gammaproteobacteria</taxon>
        <taxon>Enterobacterales</taxon>
        <taxon>Enterobacteriaceae</taxon>
        <taxon>Escherichia</taxon>
    </lineage>
</organism>
<gene>
    <name evidence="1" type="ORF">WLH_04505</name>
</gene>
<sequence length="30" mass="3572">MRSKAMLVVYFRAWMQPQVWAAVFFPIQVA</sequence>
<dbReference type="PATRIC" id="fig|941280.3.peg.4475"/>
<dbReference type="Proteomes" id="UP000183316">
    <property type="component" value="Chromosome"/>
</dbReference>
<dbReference type="EMBL" id="CP015085">
    <property type="protein sequence ID" value="ANK05766.1"/>
    <property type="molecule type" value="Genomic_DNA"/>
</dbReference>
<name>A0A192CJ85_ECO25</name>